<dbReference type="InterPro" id="IPR050090">
    <property type="entry name" value="Tyrosine_recombinase_XerCD"/>
</dbReference>
<feature type="domain" description="Tyr recombinase" evidence="4">
    <location>
        <begin position="214"/>
        <end position="391"/>
    </location>
</feature>
<protein>
    <submittedName>
        <fullName evidence="5">Site-specific integrase</fullName>
    </submittedName>
</protein>
<dbReference type="EMBL" id="QMFY01000003">
    <property type="protein sequence ID" value="RAW01582.1"/>
    <property type="molecule type" value="Genomic_DNA"/>
</dbReference>
<comment type="similarity">
    <text evidence="1">Belongs to the 'phage' integrase family.</text>
</comment>
<keyword evidence="2" id="KW-0238">DNA-binding</keyword>
<dbReference type="Gene3D" id="1.10.150.130">
    <property type="match status" value="1"/>
</dbReference>
<dbReference type="Pfam" id="PF13102">
    <property type="entry name" value="Phage_int_SAM_5"/>
    <property type="match status" value="1"/>
</dbReference>
<accession>A0A364Y3T3</accession>
<evidence type="ECO:0000313" key="6">
    <source>
        <dbReference type="Proteomes" id="UP000251889"/>
    </source>
</evidence>
<evidence type="ECO:0000256" key="3">
    <source>
        <dbReference type="ARBA" id="ARBA00023172"/>
    </source>
</evidence>
<keyword evidence="6" id="KW-1185">Reference proteome</keyword>
<dbReference type="RefSeq" id="WP_112746322.1">
    <property type="nucleotide sequence ID" value="NZ_QMFY01000003.1"/>
</dbReference>
<dbReference type="InterPro" id="IPR011010">
    <property type="entry name" value="DNA_brk_join_enz"/>
</dbReference>
<dbReference type="InterPro" id="IPR035386">
    <property type="entry name" value="Arm-DNA-bind_5"/>
</dbReference>
<dbReference type="PANTHER" id="PTHR30349:SF64">
    <property type="entry name" value="PROPHAGE INTEGRASE INTD-RELATED"/>
    <property type="match status" value="1"/>
</dbReference>
<dbReference type="OrthoDB" id="1098628at2"/>
<dbReference type="AlphaFoldDB" id="A0A364Y3T3"/>
<keyword evidence="3" id="KW-0233">DNA recombination</keyword>
<gene>
    <name evidence="5" type="ORF">DQQ10_07945</name>
</gene>
<organism evidence="5 6">
    <name type="scientific">Pseudochryseolinea flava</name>
    <dbReference type="NCBI Taxonomy" id="2059302"/>
    <lineage>
        <taxon>Bacteria</taxon>
        <taxon>Pseudomonadati</taxon>
        <taxon>Bacteroidota</taxon>
        <taxon>Cytophagia</taxon>
        <taxon>Cytophagales</taxon>
        <taxon>Fulvivirgaceae</taxon>
        <taxon>Pseudochryseolinea</taxon>
    </lineage>
</organism>
<dbReference type="InterPro" id="IPR013762">
    <property type="entry name" value="Integrase-like_cat_sf"/>
</dbReference>
<dbReference type="Gene3D" id="1.10.443.10">
    <property type="entry name" value="Intergrase catalytic core"/>
    <property type="match status" value="1"/>
</dbReference>
<comment type="caution">
    <text evidence="5">The sequence shown here is derived from an EMBL/GenBank/DDBJ whole genome shotgun (WGS) entry which is preliminary data.</text>
</comment>
<proteinExistence type="inferred from homology"/>
<dbReference type="PANTHER" id="PTHR30349">
    <property type="entry name" value="PHAGE INTEGRASE-RELATED"/>
    <property type="match status" value="1"/>
</dbReference>
<evidence type="ECO:0000259" key="4">
    <source>
        <dbReference type="PROSITE" id="PS51898"/>
    </source>
</evidence>
<sequence length="398" mass="46002">MTVLFYLRKDVEDAGKSKAYMRVTIDGKRFDVSTNISIDPALWSRASGKMRGTKESARAVNYQLELFRTRVFETQKRIIAKDAVLNVSSFREEWRGQKQKRKSLIAIFENHNQQIKSLVGIDFAPGTVDRYETSLKHTKSFLWDKYRRNDIAIQEITHDFICDYEIWLKANRGCNQNTTMKYLANFKKIILICVKNGWLKRDPFISFKMRKTDTERCFLNEEELRRLANKLFSIDRLTFVRDVFLFSCFTGLAYVDVTKLKLTDIQQGIDGRKWILINRQKTNTPSRIPLLKPAFDVLGKYLGHPICAAKNTLLPILSNQKMNAYLKEIADACGINKKLTFHIARHTFATTVALTNGVSIESVSKMLGHKDIKTTQHYAKILDQKISTDTKVLTEKYG</sequence>
<dbReference type="Pfam" id="PF00589">
    <property type="entry name" value="Phage_integrase"/>
    <property type="match status" value="1"/>
</dbReference>
<dbReference type="InterPro" id="IPR025269">
    <property type="entry name" value="SAM-like_dom"/>
</dbReference>
<dbReference type="InterPro" id="IPR002104">
    <property type="entry name" value="Integrase_catalytic"/>
</dbReference>
<reference evidence="5 6" key="1">
    <citation type="submission" date="2018-06" db="EMBL/GenBank/DDBJ databases">
        <title>Chryseolinea flavus sp. nov., a member of the phylum Bacteroidetes isolated from soil.</title>
        <authorList>
            <person name="Li Y."/>
            <person name="Wang J."/>
        </authorList>
    </citation>
    <scope>NUCLEOTIDE SEQUENCE [LARGE SCALE GENOMIC DNA]</scope>
    <source>
        <strain evidence="5 6">SDU1-6</strain>
    </source>
</reference>
<dbReference type="GO" id="GO:0003677">
    <property type="term" value="F:DNA binding"/>
    <property type="evidence" value="ECO:0007669"/>
    <property type="project" value="UniProtKB-KW"/>
</dbReference>
<dbReference type="SUPFAM" id="SSF56349">
    <property type="entry name" value="DNA breaking-rejoining enzymes"/>
    <property type="match status" value="1"/>
</dbReference>
<dbReference type="GO" id="GO:0015074">
    <property type="term" value="P:DNA integration"/>
    <property type="evidence" value="ECO:0007669"/>
    <property type="project" value="InterPro"/>
</dbReference>
<dbReference type="Pfam" id="PF17293">
    <property type="entry name" value="Arm-DNA-bind_5"/>
    <property type="match status" value="1"/>
</dbReference>
<dbReference type="PROSITE" id="PS51898">
    <property type="entry name" value="TYR_RECOMBINASE"/>
    <property type="match status" value="1"/>
</dbReference>
<evidence type="ECO:0000256" key="2">
    <source>
        <dbReference type="ARBA" id="ARBA00023125"/>
    </source>
</evidence>
<dbReference type="Proteomes" id="UP000251889">
    <property type="component" value="Unassembled WGS sequence"/>
</dbReference>
<evidence type="ECO:0000313" key="5">
    <source>
        <dbReference type="EMBL" id="RAW01582.1"/>
    </source>
</evidence>
<evidence type="ECO:0000256" key="1">
    <source>
        <dbReference type="ARBA" id="ARBA00008857"/>
    </source>
</evidence>
<name>A0A364Y3T3_9BACT</name>
<dbReference type="GO" id="GO:0006310">
    <property type="term" value="P:DNA recombination"/>
    <property type="evidence" value="ECO:0007669"/>
    <property type="project" value="UniProtKB-KW"/>
</dbReference>
<dbReference type="CDD" id="cd01185">
    <property type="entry name" value="INTN1_C_like"/>
    <property type="match status" value="1"/>
</dbReference>
<dbReference type="InterPro" id="IPR010998">
    <property type="entry name" value="Integrase_recombinase_N"/>
</dbReference>